<gene>
    <name evidence="1" type="ORF">EV182_008601</name>
</gene>
<evidence type="ECO:0000313" key="1">
    <source>
        <dbReference type="EMBL" id="KAJ1669777.1"/>
    </source>
</evidence>
<name>A0ACC1H871_9FUNG</name>
<reference evidence="1" key="1">
    <citation type="submission" date="2022-06" db="EMBL/GenBank/DDBJ databases">
        <title>Phylogenomic reconstructions and comparative analyses of Kickxellomycotina fungi.</title>
        <authorList>
            <person name="Reynolds N.K."/>
            <person name="Stajich J.E."/>
            <person name="Barry K."/>
            <person name="Grigoriev I.V."/>
            <person name="Crous P."/>
            <person name="Smith M.E."/>
        </authorList>
    </citation>
    <scope>NUCLEOTIDE SEQUENCE</scope>
    <source>
        <strain evidence="1">RSA 2271</strain>
    </source>
</reference>
<dbReference type="Proteomes" id="UP001145114">
    <property type="component" value="Unassembled WGS sequence"/>
</dbReference>
<keyword evidence="2" id="KW-1185">Reference proteome</keyword>
<dbReference type="EMBL" id="JAMZIH010009672">
    <property type="protein sequence ID" value="KAJ1669777.1"/>
    <property type="molecule type" value="Genomic_DNA"/>
</dbReference>
<accession>A0ACC1H871</accession>
<evidence type="ECO:0000313" key="2">
    <source>
        <dbReference type="Proteomes" id="UP001145114"/>
    </source>
</evidence>
<protein>
    <submittedName>
        <fullName evidence="1">Uncharacterized protein</fullName>
    </submittedName>
</protein>
<comment type="caution">
    <text evidence="1">The sequence shown here is derived from an EMBL/GenBank/DDBJ whole genome shotgun (WGS) entry which is preliminary data.</text>
</comment>
<sequence>QQAQQAATQSSGTTLTSAQLSTSRAKKRMSLFSNSSSNSDSKKDMSKSRTHSWMLPTIAATPSGITHASNPSSRVSEDESTEDTSSPVPAVKTLAFIEGTNSYRGEGHKGGATNPQD</sequence>
<proteinExistence type="predicted"/>
<feature type="non-terminal residue" evidence="1">
    <location>
        <position position="1"/>
    </location>
</feature>
<organism evidence="1 2">
    <name type="scientific">Spiromyces aspiralis</name>
    <dbReference type="NCBI Taxonomy" id="68401"/>
    <lineage>
        <taxon>Eukaryota</taxon>
        <taxon>Fungi</taxon>
        <taxon>Fungi incertae sedis</taxon>
        <taxon>Zoopagomycota</taxon>
        <taxon>Kickxellomycotina</taxon>
        <taxon>Kickxellomycetes</taxon>
        <taxon>Kickxellales</taxon>
        <taxon>Kickxellaceae</taxon>
        <taxon>Spiromyces</taxon>
    </lineage>
</organism>
<feature type="non-terminal residue" evidence="1">
    <location>
        <position position="117"/>
    </location>
</feature>